<dbReference type="Proteomes" id="UP000596063">
    <property type="component" value="Chromosome"/>
</dbReference>
<evidence type="ECO:0000313" key="2">
    <source>
        <dbReference type="Proteomes" id="UP000596063"/>
    </source>
</evidence>
<sequence length="118" mass="13076">MLLSTRKRDGSFVPTPVWCAGDHNTLYMFSAGDAGKVKRLRNFSECRVAPCTVSGKRLEGDQEASAELISGEEAQRAHRALVKKYGWQMRLLDIGAGLAGRKKRRAFIRVDLGPTDPK</sequence>
<dbReference type="InterPro" id="IPR019965">
    <property type="entry name" value="PPOX_F420-dep_Rv2061_put"/>
</dbReference>
<dbReference type="Gene3D" id="2.30.110.10">
    <property type="entry name" value="Electron Transport, Fmn-binding Protein, Chain A"/>
    <property type="match status" value="1"/>
</dbReference>
<dbReference type="SUPFAM" id="SSF50475">
    <property type="entry name" value="FMN-binding split barrel"/>
    <property type="match status" value="1"/>
</dbReference>
<dbReference type="EMBL" id="CP066167">
    <property type="protein sequence ID" value="QQD18530.1"/>
    <property type="molecule type" value="Genomic_DNA"/>
</dbReference>
<evidence type="ECO:0000313" key="1">
    <source>
        <dbReference type="EMBL" id="QQD18530.1"/>
    </source>
</evidence>
<keyword evidence="2" id="KW-1185">Reference proteome</keyword>
<protein>
    <submittedName>
        <fullName evidence="1">PPOX class F420-dependent oxidoreductase</fullName>
        <ecNumber evidence="1">1.-.-.-</ecNumber>
    </submittedName>
</protein>
<dbReference type="AlphaFoldDB" id="A0A7T4URM8"/>
<keyword evidence="1" id="KW-0560">Oxidoreductase</keyword>
<dbReference type="GO" id="GO:0016491">
    <property type="term" value="F:oxidoreductase activity"/>
    <property type="evidence" value="ECO:0007669"/>
    <property type="project" value="UniProtKB-KW"/>
</dbReference>
<dbReference type="NCBIfam" id="TIGR03666">
    <property type="entry name" value="Rv2061_F420"/>
    <property type="match status" value="1"/>
</dbReference>
<organism evidence="1 2">
    <name type="scientific">Spongiibacter nanhainus</name>
    <dbReference type="NCBI Taxonomy" id="2794344"/>
    <lineage>
        <taxon>Bacteria</taxon>
        <taxon>Pseudomonadati</taxon>
        <taxon>Pseudomonadota</taxon>
        <taxon>Gammaproteobacteria</taxon>
        <taxon>Cellvibrionales</taxon>
        <taxon>Spongiibacteraceae</taxon>
        <taxon>Spongiibacter</taxon>
    </lineage>
</organism>
<name>A0A7T4URM8_9GAMM</name>
<dbReference type="InterPro" id="IPR012349">
    <property type="entry name" value="Split_barrel_FMN-bd"/>
</dbReference>
<dbReference type="EC" id="1.-.-.-" evidence="1"/>
<proteinExistence type="predicted"/>
<reference evidence="1 2" key="1">
    <citation type="submission" date="2020-12" db="EMBL/GenBank/DDBJ databases">
        <authorList>
            <person name="Shan Y."/>
        </authorList>
    </citation>
    <scope>NUCLEOTIDE SEQUENCE [LARGE SCALE GENOMIC DNA]</scope>
    <source>
        <strain evidence="2">csc3.9</strain>
    </source>
</reference>
<dbReference type="KEGG" id="snan:I6N98_01245"/>
<gene>
    <name evidence="1" type="ORF">I6N98_01245</name>
</gene>
<accession>A0A7T4URM8</accession>